<proteinExistence type="predicted"/>
<keyword evidence="2" id="KW-1185">Reference proteome</keyword>
<dbReference type="Proteomes" id="UP000762676">
    <property type="component" value="Unassembled WGS sequence"/>
</dbReference>
<name>A0AAV4FMK8_9GAST</name>
<evidence type="ECO:0000313" key="1">
    <source>
        <dbReference type="EMBL" id="GFR73581.1"/>
    </source>
</evidence>
<reference evidence="1 2" key="1">
    <citation type="journal article" date="2021" name="Elife">
        <title>Chloroplast acquisition without the gene transfer in kleptoplastic sea slugs, Plakobranchus ocellatus.</title>
        <authorList>
            <person name="Maeda T."/>
            <person name="Takahashi S."/>
            <person name="Yoshida T."/>
            <person name="Shimamura S."/>
            <person name="Takaki Y."/>
            <person name="Nagai Y."/>
            <person name="Toyoda A."/>
            <person name="Suzuki Y."/>
            <person name="Arimoto A."/>
            <person name="Ishii H."/>
            <person name="Satoh N."/>
            <person name="Nishiyama T."/>
            <person name="Hasebe M."/>
            <person name="Maruyama T."/>
            <person name="Minagawa J."/>
            <person name="Obokata J."/>
            <person name="Shigenobu S."/>
        </authorList>
    </citation>
    <scope>NUCLEOTIDE SEQUENCE [LARGE SCALE GENOMIC DNA]</scope>
</reference>
<accession>A0AAV4FMK8</accession>
<sequence>MSAPCQSPCLEADGTCLDISYEESATPAKSMNSYFISHERKFRGSPLTTLPVVFNKDLSRLLDSQLHLTSLEDLEQLRSIVRNRQSWRKLSMRIREAA</sequence>
<comment type="caution">
    <text evidence="1">The sequence shown here is derived from an EMBL/GenBank/DDBJ whole genome shotgun (WGS) entry which is preliminary data.</text>
</comment>
<evidence type="ECO:0000313" key="2">
    <source>
        <dbReference type="Proteomes" id="UP000762676"/>
    </source>
</evidence>
<organism evidence="1 2">
    <name type="scientific">Elysia marginata</name>
    <dbReference type="NCBI Taxonomy" id="1093978"/>
    <lineage>
        <taxon>Eukaryota</taxon>
        <taxon>Metazoa</taxon>
        <taxon>Spiralia</taxon>
        <taxon>Lophotrochozoa</taxon>
        <taxon>Mollusca</taxon>
        <taxon>Gastropoda</taxon>
        <taxon>Heterobranchia</taxon>
        <taxon>Euthyneura</taxon>
        <taxon>Panpulmonata</taxon>
        <taxon>Sacoglossa</taxon>
        <taxon>Placobranchoidea</taxon>
        <taxon>Plakobranchidae</taxon>
        <taxon>Elysia</taxon>
    </lineage>
</organism>
<dbReference type="AlphaFoldDB" id="A0AAV4FMK8"/>
<protein>
    <submittedName>
        <fullName evidence="1">Uncharacterized protein</fullName>
    </submittedName>
</protein>
<dbReference type="EMBL" id="BMAT01000808">
    <property type="protein sequence ID" value="GFR73581.1"/>
    <property type="molecule type" value="Genomic_DNA"/>
</dbReference>
<gene>
    <name evidence="1" type="ORF">ElyMa_000408300</name>
</gene>